<evidence type="ECO:0000313" key="16">
    <source>
        <dbReference type="Proteomes" id="UP000829720"/>
    </source>
</evidence>
<dbReference type="Proteomes" id="UP000829720">
    <property type="component" value="Unassembled WGS sequence"/>
</dbReference>
<evidence type="ECO:0000313" key="15">
    <source>
        <dbReference type="EMBL" id="KAI1887016.1"/>
    </source>
</evidence>
<evidence type="ECO:0000256" key="2">
    <source>
        <dbReference type="ARBA" id="ARBA00006656"/>
    </source>
</evidence>
<dbReference type="Gene3D" id="2.10.90.10">
    <property type="entry name" value="Cystine-knot cytokines"/>
    <property type="match status" value="1"/>
</dbReference>
<accession>A0A8T3CRL8</accession>
<name>A0A8T3CRL8_9TELE</name>
<keyword evidence="7 12" id="KW-0339">Growth factor</keyword>
<dbReference type="SMART" id="SM00204">
    <property type="entry name" value="TGFB"/>
    <property type="match status" value="1"/>
</dbReference>
<dbReference type="GO" id="GO:0008083">
    <property type="term" value="F:growth factor activity"/>
    <property type="evidence" value="ECO:0007669"/>
    <property type="project" value="UniProtKB-KW"/>
</dbReference>
<dbReference type="PANTHER" id="PTHR11848">
    <property type="entry name" value="TGF-BETA FAMILY"/>
    <property type="match status" value="1"/>
</dbReference>
<dbReference type="OrthoDB" id="5987191at2759"/>
<evidence type="ECO:0000256" key="3">
    <source>
        <dbReference type="ARBA" id="ARBA00022514"/>
    </source>
</evidence>
<dbReference type="Pfam" id="PF00019">
    <property type="entry name" value="TGF_beta"/>
    <property type="match status" value="1"/>
</dbReference>
<feature type="domain" description="TGF-beta family profile" evidence="14">
    <location>
        <begin position="337"/>
        <end position="450"/>
    </location>
</feature>
<dbReference type="PROSITE" id="PS00250">
    <property type="entry name" value="TGF_BETA_1"/>
    <property type="match status" value="1"/>
</dbReference>
<organism evidence="15 16">
    <name type="scientific">Albula goreensis</name>
    <dbReference type="NCBI Taxonomy" id="1534307"/>
    <lineage>
        <taxon>Eukaryota</taxon>
        <taxon>Metazoa</taxon>
        <taxon>Chordata</taxon>
        <taxon>Craniata</taxon>
        <taxon>Vertebrata</taxon>
        <taxon>Euteleostomi</taxon>
        <taxon>Actinopterygii</taxon>
        <taxon>Neopterygii</taxon>
        <taxon>Teleostei</taxon>
        <taxon>Albuliformes</taxon>
        <taxon>Albulidae</taxon>
        <taxon>Albula</taxon>
    </lineage>
</organism>
<sequence>MLRSSNCARWLAAEDVSIFHCLTATPWLLAEIGAFDATVGQTSDASTDRPARDMVLIHMFKLYDKYNRELNRPRDGNTVRSFKASADVAVQKDLYQFNLTSITESEVVLSATLHLFIDQRLRQRSWACKRFRTPSCRLQHLQNPPPLHLVFRAFSPNEDQRVLLGNITFSPHRRGTWQSRDISHIIKEARNMGGHLIAAEFDSAPGYQRHQDRLSPSGLPYVLVFADDLAISEPNSVASTLQRYDPFPFPEEATRSPNASPDVRSKRDTHIRDPIQDNELPEVEYDTLKNGELWERTYMATKPRSPRKEGQRRDPGETEGPGKPQILSFDEKTMKKARRRQWSEPRVCARRYLKVDFADVGWSEWILSPKSFDAYYCSGTCGFPLPKALRPSNHATIQSIVKAVGITPGIPEPCCVPDKMSSQSVLFLDEAKNVVLKTYPSMSVQTCACR</sequence>
<comment type="similarity">
    <text evidence="2 12">Belongs to the TGF-beta family.</text>
</comment>
<dbReference type="EMBL" id="JAERUA010000019">
    <property type="protein sequence ID" value="KAI1887016.1"/>
    <property type="molecule type" value="Genomic_DNA"/>
</dbReference>
<comment type="caution">
    <text evidence="15">The sequence shown here is derived from an EMBL/GenBank/DDBJ whole genome shotgun (WGS) entry which is preliminary data.</text>
</comment>
<dbReference type="GO" id="GO:0045669">
    <property type="term" value="P:positive regulation of osteoblast differentiation"/>
    <property type="evidence" value="ECO:0007669"/>
    <property type="project" value="TreeGrafter"/>
</dbReference>
<evidence type="ECO:0000256" key="1">
    <source>
        <dbReference type="ARBA" id="ARBA00004613"/>
    </source>
</evidence>
<evidence type="ECO:0000256" key="5">
    <source>
        <dbReference type="ARBA" id="ARBA00022685"/>
    </source>
</evidence>
<dbReference type="InterPro" id="IPR029034">
    <property type="entry name" value="Cystine-knot_cytokine"/>
</dbReference>
<evidence type="ECO:0000256" key="4">
    <source>
        <dbReference type="ARBA" id="ARBA00022525"/>
    </source>
</evidence>
<keyword evidence="8" id="KW-1015">Disulfide bond</keyword>
<keyword evidence="16" id="KW-1185">Reference proteome</keyword>
<dbReference type="PANTHER" id="PTHR11848:SF145">
    <property type="entry name" value="GROWTH_DIFFERENTIATION FACTOR 10"/>
    <property type="match status" value="1"/>
</dbReference>
<protein>
    <recommendedName>
        <fullName evidence="10">Growth/differentiation factor 10</fullName>
    </recommendedName>
    <alternativeName>
        <fullName evidence="11">Bone morphogenetic protein 3B</fullName>
    </alternativeName>
</protein>
<dbReference type="GO" id="GO:0005615">
    <property type="term" value="C:extracellular space"/>
    <property type="evidence" value="ECO:0007669"/>
    <property type="project" value="UniProtKB-KW"/>
</dbReference>
<gene>
    <name evidence="15" type="ORF">AGOR_G00201700</name>
</gene>
<evidence type="ECO:0000256" key="12">
    <source>
        <dbReference type="RuleBase" id="RU000354"/>
    </source>
</evidence>
<keyword evidence="3" id="KW-0202">Cytokine</keyword>
<evidence type="ECO:0000256" key="7">
    <source>
        <dbReference type="ARBA" id="ARBA00023030"/>
    </source>
</evidence>
<evidence type="ECO:0000256" key="10">
    <source>
        <dbReference type="ARBA" id="ARBA00040122"/>
    </source>
</evidence>
<evidence type="ECO:0000256" key="13">
    <source>
        <dbReference type="SAM" id="MobiDB-lite"/>
    </source>
</evidence>
<feature type="region of interest" description="Disordered" evidence="13">
    <location>
        <begin position="248"/>
        <end position="273"/>
    </location>
</feature>
<evidence type="ECO:0000259" key="14">
    <source>
        <dbReference type="PROSITE" id="PS51362"/>
    </source>
</evidence>
<dbReference type="InterPro" id="IPR001839">
    <property type="entry name" value="TGF-b_C"/>
</dbReference>
<keyword evidence="6" id="KW-0732">Signal</keyword>
<dbReference type="AlphaFoldDB" id="A0A8T3CRL8"/>
<dbReference type="InterPro" id="IPR015615">
    <property type="entry name" value="TGF-beta-rel"/>
</dbReference>
<keyword evidence="4" id="KW-0964">Secreted</keyword>
<comment type="subcellular location">
    <subcellularLocation>
        <location evidence="1">Secreted</location>
    </subcellularLocation>
</comment>
<reference evidence="15" key="1">
    <citation type="submission" date="2021-01" db="EMBL/GenBank/DDBJ databases">
        <authorList>
            <person name="Zahm M."/>
            <person name="Roques C."/>
            <person name="Cabau C."/>
            <person name="Klopp C."/>
            <person name="Donnadieu C."/>
            <person name="Jouanno E."/>
            <person name="Lampietro C."/>
            <person name="Louis A."/>
            <person name="Herpin A."/>
            <person name="Echchiki A."/>
            <person name="Berthelot C."/>
            <person name="Parey E."/>
            <person name="Roest-Crollius H."/>
            <person name="Braasch I."/>
            <person name="Postlethwait J."/>
            <person name="Bobe J."/>
            <person name="Montfort J."/>
            <person name="Bouchez O."/>
            <person name="Begum T."/>
            <person name="Mejri S."/>
            <person name="Adams A."/>
            <person name="Chen W.-J."/>
            <person name="Guiguen Y."/>
        </authorList>
    </citation>
    <scope>NUCLEOTIDE SEQUENCE</scope>
    <source>
        <tissue evidence="15">Blood</tissue>
    </source>
</reference>
<keyword evidence="5" id="KW-0165">Cleavage on pair of basic residues</keyword>
<evidence type="ECO:0000256" key="6">
    <source>
        <dbReference type="ARBA" id="ARBA00022729"/>
    </source>
</evidence>
<dbReference type="InterPro" id="IPR017948">
    <property type="entry name" value="TGFb_CS"/>
</dbReference>
<evidence type="ECO:0000256" key="8">
    <source>
        <dbReference type="ARBA" id="ARBA00023157"/>
    </source>
</evidence>
<dbReference type="PROSITE" id="PS51362">
    <property type="entry name" value="TGF_BETA_2"/>
    <property type="match status" value="1"/>
</dbReference>
<dbReference type="FunFam" id="2.10.90.10:FF:000008">
    <property type="entry name" value="Bone morphogenetic protein 3"/>
    <property type="match status" value="1"/>
</dbReference>
<dbReference type="PRINTS" id="PR00669">
    <property type="entry name" value="INHIBINA"/>
</dbReference>
<feature type="compositionally biased region" description="Basic and acidic residues" evidence="13">
    <location>
        <begin position="263"/>
        <end position="273"/>
    </location>
</feature>
<proteinExistence type="inferred from homology"/>
<keyword evidence="9" id="KW-0325">Glycoprotein</keyword>
<dbReference type="GO" id="GO:0005125">
    <property type="term" value="F:cytokine activity"/>
    <property type="evidence" value="ECO:0007669"/>
    <property type="project" value="UniProtKB-KW"/>
</dbReference>
<evidence type="ECO:0000256" key="11">
    <source>
        <dbReference type="ARBA" id="ARBA00042879"/>
    </source>
</evidence>
<feature type="compositionally biased region" description="Basic and acidic residues" evidence="13">
    <location>
        <begin position="306"/>
        <end position="316"/>
    </location>
</feature>
<evidence type="ECO:0000256" key="9">
    <source>
        <dbReference type="ARBA" id="ARBA00023180"/>
    </source>
</evidence>
<dbReference type="SUPFAM" id="SSF57501">
    <property type="entry name" value="Cystine-knot cytokines"/>
    <property type="match status" value="1"/>
</dbReference>
<feature type="region of interest" description="Disordered" evidence="13">
    <location>
        <begin position="296"/>
        <end position="328"/>
    </location>
</feature>